<protein>
    <submittedName>
        <fullName evidence="3">TGRM1 protein</fullName>
    </submittedName>
</protein>
<evidence type="ECO:0000256" key="1">
    <source>
        <dbReference type="SAM" id="MobiDB-lite"/>
    </source>
</evidence>
<feature type="region of interest" description="Disordered" evidence="1">
    <location>
        <begin position="1189"/>
        <end position="1209"/>
    </location>
</feature>
<dbReference type="GO" id="GO:0008017">
    <property type="term" value="F:microtubule binding"/>
    <property type="evidence" value="ECO:0007669"/>
    <property type="project" value="TreeGrafter"/>
</dbReference>
<feature type="region of interest" description="Disordered" evidence="1">
    <location>
        <begin position="1122"/>
        <end position="1147"/>
    </location>
</feature>
<dbReference type="PANTHER" id="PTHR21567">
    <property type="entry name" value="CLASP"/>
    <property type="match status" value="1"/>
</dbReference>
<evidence type="ECO:0000313" key="4">
    <source>
        <dbReference type="Proteomes" id="UP000667349"/>
    </source>
</evidence>
<feature type="compositionally biased region" description="Basic and acidic residues" evidence="1">
    <location>
        <begin position="1357"/>
        <end position="1367"/>
    </location>
</feature>
<feature type="compositionally biased region" description="Polar residues" evidence="1">
    <location>
        <begin position="653"/>
        <end position="670"/>
    </location>
</feature>
<feature type="region of interest" description="Disordered" evidence="1">
    <location>
        <begin position="928"/>
        <end position="979"/>
    </location>
</feature>
<gene>
    <name evidence="3" type="primary">Togaram1_0</name>
    <name evidence="3" type="ORF">G6Z75_0004439</name>
</gene>
<feature type="compositionally biased region" description="Basic and acidic residues" evidence="1">
    <location>
        <begin position="1268"/>
        <end position="1284"/>
    </location>
</feature>
<dbReference type="GO" id="GO:0000226">
    <property type="term" value="P:microtubule cytoskeleton organization"/>
    <property type="evidence" value="ECO:0007669"/>
    <property type="project" value="UniProtKB-ARBA"/>
</dbReference>
<evidence type="ECO:0000259" key="2">
    <source>
        <dbReference type="SMART" id="SM01349"/>
    </source>
</evidence>
<dbReference type="InterPro" id="IPR011989">
    <property type="entry name" value="ARM-like"/>
</dbReference>
<keyword evidence="4" id="KW-1185">Reference proteome</keyword>
<feature type="region of interest" description="Disordered" evidence="1">
    <location>
        <begin position="1268"/>
        <end position="1367"/>
    </location>
</feature>
<dbReference type="Gene3D" id="1.25.10.10">
    <property type="entry name" value="Leucine-rich Repeat Variant"/>
    <property type="match status" value="2"/>
</dbReference>
<name>A0A836EK92_9HYME</name>
<dbReference type="GO" id="GO:0005929">
    <property type="term" value="C:cilium"/>
    <property type="evidence" value="ECO:0007669"/>
    <property type="project" value="TreeGrafter"/>
</dbReference>
<feature type="compositionally biased region" description="Basic residues" evidence="1">
    <location>
        <begin position="676"/>
        <end position="685"/>
    </location>
</feature>
<dbReference type="EMBL" id="JAANHZ010000015">
    <property type="protein sequence ID" value="KAG5316784.1"/>
    <property type="molecule type" value="Genomic_DNA"/>
</dbReference>
<feature type="compositionally biased region" description="Polar residues" evidence="1">
    <location>
        <begin position="963"/>
        <end position="977"/>
    </location>
</feature>
<dbReference type="Proteomes" id="UP000667349">
    <property type="component" value="Unassembled WGS sequence"/>
</dbReference>
<feature type="domain" description="TOG" evidence="2">
    <location>
        <begin position="1355"/>
        <end position="1588"/>
    </location>
</feature>
<feature type="region of interest" description="Disordered" evidence="1">
    <location>
        <begin position="641"/>
        <end position="692"/>
    </location>
</feature>
<feature type="non-terminal residue" evidence="3">
    <location>
        <position position="1589"/>
    </location>
</feature>
<dbReference type="PANTHER" id="PTHR21567:SF87">
    <property type="entry name" value="CRESCERIN-LIKE PROTEIN CHE-12"/>
    <property type="match status" value="1"/>
</dbReference>
<feature type="domain" description="TOG" evidence="2">
    <location>
        <begin position="9"/>
        <end position="223"/>
    </location>
</feature>
<dbReference type="GO" id="GO:0005881">
    <property type="term" value="C:cytoplasmic microtubule"/>
    <property type="evidence" value="ECO:0007669"/>
    <property type="project" value="TreeGrafter"/>
</dbReference>
<feature type="non-terminal residue" evidence="3">
    <location>
        <position position="1"/>
    </location>
</feature>
<proteinExistence type="predicted"/>
<evidence type="ECO:0000313" key="3">
    <source>
        <dbReference type="EMBL" id="KAG5316784.1"/>
    </source>
</evidence>
<feature type="region of interest" description="Disordered" evidence="1">
    <location>
        <begin position="892"/>
        <end position="911"/>
    </location>
</feature>
<feature type="compositionally biased region" description="Basic and acidic residues" evidence="1">
    <location>
        <begin position="1303"/>
        <end position="1312"/>
    </location>
</feature>
<dbReference type="SUPFAM" id="SSF48371">
    <property type="entry name" value="ARM repeat"/>
    <property type="match status" value="1"/>
</dbReference>
<accession>A0A836EK92</accession>
<dbReference type="InterPro" id="IPR034085">
    <property type="entry name" value="TOG"/>
</dbReference>
<dbReference type="InterPro" id="IPR016024">
    <property type="entry name" value="ARM-type_fold"/>
</dbReference>
<reference evidence="3" key="1">
    <citation type="submission" date="2020-02" db="EMBL/GenBank/DDBJ databases">
        <title>Relaxed selection underlies rapid genomic changes in the transitions from sociality to social parasitism in ants.</title>
        <authorList>
            <person name="Bi X."/>
        </authorList>
    </citation>
    <scope>NUCLEOTIDE SEQUENCE</scope>
    <source>
        <strain evidence="3">BGI-DK2013a</strain>
        <tissue evidence="3">Whole body</tissue>
    </source>
</reference>
<comment type="caution">
    <text evidence="3">The sequence shown here is derived from an EMBL/GenBank/DDBJ whole genome shotgun (WGS) entry which is preliminary data.</text>
</comment>
<feature type="compositionally biased region" description="Polar residues" evidence="1">
    <location>
        <begin position="1124"/>
        <end position="1133"/>
    </location>
</feature>
<dbReference type="SMART" id="SM01349">
    <property type="entry name" value="TOG"/>
    <property type="match status" value="2"/>
</dbReference>
<sequence length="1589" mass="178899">MSPAGSISPGLAALKFNVKSILGKNLTELLDDDWRARVRGLERVASALRTSSALIAIESRLGSLLHAVLGGERSCRVAAAGLAVAKVVVAGVSEDALRKKLPQLAWGLARQGGPSAAQLARIAMLRLKPSLLLEQLLQPHCLSARNTKTRENALQLLIFSLVTFPSTEFKLEIVANRVATMVADRRRRVRQAALDTLAVLGQIYDSEEVIEAGRRAGEGNPDAEAMLAAIRARLARKSLPLVSADGLVVYGLQISPTVQTATDYRHVQIGTGKSIQVISSDYSRKLGIYICLKLPEMSYHFRNDFLNNRESPWIERPNLVALGVGLQSKTEQSTAWQLQTNVNISFAMQIPKYQIYNEAGSSDRIIHLFSQASFCISPRTFISIFSSNNENDIKGLNGRNANARVSSNVNLRFEEQLRSFYTPLNQYDFVGTDAKNHREISDNFEQKTRNRRDINEVPKEKESIALRGESRIPILLSRERPKITSQNREKSLNLEYVNSNSRKQTTDMLDSNRNRINLRQENVGSYAAIHQRRKRFQQEESQTLNQTFDSHTSSYRSSYTKALGTNREYSDTAGNSDTIFSDDNSHIYNRFVDTDQFTNENESLNYAGGRQRSLSRNMQQQTLVEAYNSILERQRKLMDRNIYRPLRTPPNPSTRLYQDLDSQNLDTQTPSDRDRNVRHRPKNHRTKDVAAAQQRTEMDLISSNSQEDRCFLSESLASPHRRRLRSLSPSQLHRSQHFVKLTSNRFHAACNTYPRSIHRVKRNAFRGRDRELLYETVDEASRDELQVLCGMIFKFWPIEMKEENGALVGEVRPASRSGEYKIANAVLFCCPCVFRCRKSVGVGRDNDGDGDGNASVSTIITTTTTPVIALRLNRNSDTINKATMVNEEEYNVRNRHHFSPDAKSYHVQNSNKEESRYQEFLRSFSIDARERPKSVSSSSSDVSRNDRPGREEDQDTTLRDYNGNDNSGSSTPQSQNAGDPAFDVITQQTANRQSDTRDDVDSFFTINILFPLIARRTAEKSGGPPLTKSNSVIDFFAYMESLLLQRKFNRSLSFDTSFYFSTLNIMTPLDTKMEYPITTADATTVDEVLKEWSSEDDMKSASRIGSISRHSNHNELITVDENCNRSTESSSGVPEQPEDDRSSARRKSIVSALSNERILPYEDTKLFKESLQSKVTISPKRSESLYLTPNHSAHHSPISNSPIKRNSRCGSRNLIDDSKDFSEERIIASIVPDEDASIRSLDTVGHPPIDIVGDSPAIIIASRPHSHETVEYENARSVENDNPHNKINTQESTEEESSVNDALEDRQSKDSASETNMEPGILKIESEPAEDVELRRRMPSKVPVRGSSRCRMPSNKRVMEKPSEKSKRMVQQCFSQLENKDWEITMKGLKALSQISKQHPEGLDVCAAGTIGRLLGRHIKNLRSQVARAACLAASDVFSSQIRGIDQDLDDIAGPLLHRTADTNRFLRSDSNSALDQMVQYLPPHKTIGIIVLRGASHQNAIVRAATARLLSDITDRIGPDHIMILSRDVRDKLLNTGAKLLMDGNLDARNHAKRMFRRLTRCEGFRKALTDAVPETTLRHIDKTMKTL</sequence>
<organism evidence="3 4">
    <name type="scientific">Acromyrmex insinuator</name>
    <dbReference type="NCBI Taxonomy" id="230686"/>
    <lineage>
        <taxon>Eukaryota</taxon>
        <taxon>Metazoa</taxon>
        <taxon>Ecdysozoa</taxon>
        <taxon>Arthropoda</taxon>
        <taxon>Hexapoda</taxon>
        <taxon>Insecta</taxon>
        <taxon>Pterygota</taxon>
        <taxon>Neoptera</taxon>
        <taxon>Endopterygota</taxon>
        <taxon>Hymenoptera</taxon>
        <taxon>Apocrita</taxon>
        <taxon>Aculeata</taxon>
        <taxon>Formicoidea</taxon>
        <taxon>Formicidae</taxon>
        <taxon>Myrmicinae</taxon>
        <taxon>Acromyrmex</taxon>
    </lineage>
</organism>